<gene>
    <name evidence="1" type="ORF">CEXT_647961</name>
</gene>
<sequence>MNHLQIIACTFESNRWLLKFAGGTHACLLQGLRGLHPLGDCGRRVAQDRRPRNRPDVSAYVTQSRCLGVVLFNSGLQLQTQSSSIFGEYLHL</sequence>
<reference evidence="1 2" key="1">
    <citation type="submission" date="2021-06" db="EMBL/GenBank/DDBJ databases">
        <title>Caerostris extrusa draft genome.</title>
        <authorList>
            <person name="Kono N."/>
            <person name="Arakawa K."/>
        </authorList>
    </citation>
    <scope>NUCLEOTIDE SEQUENCE [LARGE SCALE GENOMIC DNA]</scope>
</reference>
<protein>
    <recommendedName>
        <fullName evidence="3">Ycf15</fullName>
    </recommendedName>
</protein>
<dbReference type="Proteomes" id="UP001054945">
    <property type="component" value="Unassembled WGS sequence"/>
</dbReference>
<comment type="caution">
    <text evidence="1">The sequence shown here is derived from an EMBL/GenBank/DDBJ whole genome shotgun (WGS) entry which is preliminary data.</text>
</comment>
<proteinExistence type="predicted"/>
<dbReference type="AlphaFoldDB" id="A0AAV4PWS9"/>
<dbReference type="EMBL" id="BPLR01005334">
    <property type="protein sequence ID" value="GIY01552.1"/>
    <property type="molecule type" value="Genomic_DNA"/>
</dbReference>
<name>A0AAV4PWS9_CAEEX</name>
<accession>A0AAV4PWS9</accession>
<keyword evidence="2" id="KW-1185">Reference proteome</keyword>
<organism evidence="1 2">
    <name type="scientific">Caerostris extrusa</name>
    <name type="common">Bark spider</name>
    <name type="synonym">Caerostris bankana</name>
    <dbReference type="NCBI Taxonomy" id="172846"/>
    <lineage>
        <taxon>Eukaryota</taxon>
        <taxon>Metazoa</taxon>
        <taxon>Ecdysozoa</taxon>
        <taxon>Arthropoda</taxon>
        <taxon>Chelicerata</taxon>
        <taxon>Arachnida</taxon>
        <taxon>Araneae</taxon>
        <taxon>Araneomorphae</taxon>
        <taxon>Entelegynae</taxon>
        <taxon>Araneoidea</taxon>
        <taxon>Araneidae</taxon>
        <taxon>Caerostris</taxon>
    </lineage>
</organism>
<evidence type="ECO:0000313" key="2">
    <source>
        <dbReference type="Proteomes" id="UP001054945"/>
    </source>
</evidence>
<evidence type="ECO:0008006" key="3">
    <source>
        <dbReference type="Google" id="ProtNLM"/>
    </source>
</evidence>
<evidence type="ECO:0000313" key="1">
    <source>
        <dbReference type="EMBL" id="GIY01552.1"/>
    </source>
</evidence>